<evidence type="ECO:0000256" key="1">
    <source>
        <dbReference type="SAM" id="Phobius"/>
    </source>
</evidence>
<keyword evidence="3" id="KW-1185">Reference proteome</keyword>
<feature type="transmembrane region" description="Helical" evidence="1">
    <location>
        <begin position="12"/>
        <end position="32"/>
    </location>
</feature>
<dbReference type="Proteomes" id="UP000293360">
    <property type="component" value="Unassembled WGS sequence"/>
</dbReference>
<comment type="caution">
    <text evidence="2">The sequence shown here is derived from an EMBL/GenBank/DDBJ whole genome shotgun (WGS) entry which is preliminary data.</text>
</comment>
<evidence type="ECO:0000313" key="2">
    <source>
        <dbReference type="EMBL" id="RYP03363.1"/>
    </source>
</evidence>
<name>A0A4Q4TDR7_9PEZI</name>
<keyword evidence="1" id="KW-0812">Transmembrane</keyword>
<feature type="transmembrane region" description="Helical" evidence="1">
    <location>
        <begin position="180"/>
        <end position="202"/>
    </location>
</feature>
<keyword evidence="1" id="KW-1133">Transmembrane helix</keyword>
<keyword evidence="1" id="KW-0472">Membrane</keyword>
<dbReference type="OrthoDB" id="5200899at2759"/>
<proteinExistence type="predicted"/>
<reference evidence="2 3" key="1">
    <citation type="submission" date="2018-06" db="EMBL/GenBank/DDBJ databases">
        <title>Complete Genomes of Monosporascus.</title>
        <authorList>
            <person name="Robinson A.J."/>
            <person name="Natvig D.O."/>
        </authorList>
    </citation>
    <scope>NUCLEOTIDE SEQUENCE [LARGE SCALE GENOMIC DNA]</scope>
    <source>
        <strain evidence="2 3">CBS 110550</strain>
    </source>
</reference>
<dbReference type="EMBL" id="QJNU01000263">
    <property type="protein sequence ID" value="RYP03363.1"/>
    <property type="molecule type" value="Genomic_DNA"/>
</dbReference>
<dbReference type="AlphaFoldDB" id="A0A4Q4TDR7"/>
<accession>A0A4Q4TDR7</accession>
<feature type="transmembrane region" description="Helical" evidence="1">
    <location>
        <begin position="38"/>
        <end position="62"/>
    </location>
</feature>
<protein>
    <submittedName>
        <fullName evidence="2">Uncharacterized protein</fullName>
    </submittedName>
</protein>
<evidence type="ECO:0000313" key="3">
    <source>
        <dbReference type="Proteomes" id="UP000293360"/>
    </source>
</evidence>
<feature type="transmembrane region" description="Helical" evidence="1">
    <location>
        <begin position="289"/>
        <end position="311"/>
    </location>
</feature>
<gene>
    <name evidence="2" type="ORF">DL764_005178</name>
</gene>
<feature type="transmembrane region" description="Helical" evidence="1">
    <location>
        <begin position="261"/>
        <end position="283"/>
    </location>
</feature>
<organism evidence="2 3">
    <name type="scientific">Monosporascus ibericus</name>
    <dbReference type="NCBI Taxonomy" id="155417"/>
    <lineage>
        <taxon>Eukaryota</taxon>
        <taxon>Fungi</taxon>
        <taxon>Dikarya</taxon>
        <taxon>Ascomycota</taxon>
        <taxon>Pezizomycotina</taxon>
        <taxon>Sordariomycetes</taxon>
        <taxon>Xylariomycetidae</taxon>
        <taxon>Xylariales</taxon>
        <taxon>Xylariales incertae sedis</taxon>
        <taxon>Monosporascus</taxon>
    </lineage>
</organism>
<sequence length="584" mass="64400">MSTINLNVGGGFVEIAALAALVGGTTAESLILGSRGAAGLPLAAMSAFGSPFLIKACIAASVGLSSRIERSIEAGATQGDIAGISVTLSKRVLSGKGPPNATSTPLSTRYVYAFDGYTSAILRNCPSAEHGAPARIVHYVRGRQWKASRQQQNILDWLSICASLLKLAEAFAIWQYGSFILALLTLINWAWFFLSAMLLQLAGLSREHSKYFDASEEGETAKGYCYDYLAGDLPSVQFAAQHRKIMLNVPPNVREHIGWRLTWAFGALICTGTLVATYIFIGAQPKTATYVWLEFQVLWLVVRSVFFHFAHETDSIQHGVPKLVRERELRKYGFRILSLASGVSHYQTLLHPRMPYCYTEDMQDPTAVYQLIKTSEHLFDRTRMALNARLEKCYGGQVTTEVEIKAVIGDTLLSSFAWLLGSPYTSMDLYDCCLVALGVGSRTVMIPSARVLSGHVKEVRQPFVDPEAGIVGEHTPKGAANDGVDIGWVFWVPLDHDRWLYYVGDLNFIGKQRMEVLSSADVTKKLSVGDLFVSLRDVLDVDEVIKRSRFVGQLLVDLLEEDDSTAFVKDVPPPYRKYSVSKVS</sequence>